<name>A0A9W3DFW3_RAPSA</name>
<dbReference type="Proteomes" id="UP000504610">
    <property type="component" value="Chromosome 4"/>
</dbReference>
<dbReference type="RefSeq" id="XP_056862690.1">
    <property type="nucleotide sequence ID" value="XM_057006710.1"/>
</dbReference>
<dbReference type="OrthoDB" id="10587047at2759"/>
<proteinExistence type="predicted"/>
<gene>
    <name evidence="3" type="primary">LOC108835693</name>
</gene>
<feature type="region of interest" description="Disordered" evidence="1">
    <location>
        <begin position="1"/>
        <end position="30"/>
    </location>
</feature>
<organism evidence="2 3">
    <name type="scientific">Raphanus sativus</name>
    <name type="common">Radish</name>
    <name type="synonym">Raphanus raphanistrum var. sativus</name>
    <dbReference type="NCBI Taxonomy" id="3726"/>
    <lineage>
        <taxon>Eukaryota</taxon>
        <taxon>Viridiplantae</taxon>
        <taxon>Streptophyta</taxon>
        <taxon>Embryophyta</taxon>
        <taxon>Tracheophyta</taxon>
        <taxon>Spermatophyta</taxon>
        <taxon>Magnoliopsida</taxon>
        <taxon>eudicotyledons</taxon>
        <taxon>Gunneridae</taxon>
        <taxon>Pentapetalae</taxon>
        <taxon>rosids</taxon>
        <taxon>malvids</taxon>
        <taxon>Brassicales</taxon>
        <taxon>Brassicaceae</taxon>
        <taxon>Brassiceae</taxon>
        <taxon>Raphanus</taxon>
    </lineage>
</organism>
<dbReference type="AlphaFoldDB" id="A0A9W3DFW3"/>
<dbReference type="GeneID" id="108835693"/>
<evidence type="ECO:0000313" key="2">
    <source>
        <dbReference type="Proteomes" id="UP000504610"/>
    </source>
</evidence>
<reference evidence="2" key="1">
    <citation type="journal article" date="2019" name="Database">
        <title>The radish genome database (RadishGD): an integrated information resource for radish genomics.</title>
        <authorList>
            <person name="Yu H.J."/>
            <person name="Baek S."/>
            <person name="Lee Y.J."/>
            <person name="Cho A."/>
            <person name="Mun J.H."/>
        </authorList>
    </citation>
    <scope>NUCLEOTIDE SEQUENCE [LARGE SCALE GENOMIC DNA]</scope>
    <source>
        <strain evidence="2">cv. WK10039</strain>
    </source>
</reference>
<sequence length="122" mass="14141">MKVTRSKNVQIPKPHHRPAPSGPCSESTSSVYSEPMIRCGINRLRTQVVLLELGFLLMLPRIVDENERGNKPRSGHEYKNRSFIPGESDENIYEEICNVLQKQEYFKTYFGLRERNQESNSN</sequence>
<keyword evidence="2" id="KW-1185">Reference proteome</keyword>
<reference evidence="3" key="2">
    <citation type="submission" date="2025-08" db="UniProtKB">
        <authorList>
            <consortium name="RefSeq"/>
        </authorList>
    </citation>
    <scope>IDENTIFICATION</scope>
    <source>
        <tissue evidence="3">Leaf</tissue>
    </source>
</reference>
<evidence type="ECO:0000313" key="3">
    <source>
        <dbReference type="RefSeq" id="XP_056862690.1"/>
    </source>
</evidence>
<evidence type="ECO:0000256" key="1">
    <source>
        <dbReference type="SAM" id="MobiDB-lite"/>
    </source>
</evidence>
<dbReference type="KEGG" id="rsz:108835693"/>
<protein>
    <submittedName>
        <fullName evidence="3">Uncharacterized protein LOC108835693</fullName>
    </submittedName>
</protein>
<accession>A0A9W3DFW3</accession>